<dbReference type="InterPro" id="IPR014871">
    <property type="entry name" value="dUTPase/dCTP_pyrophosphatase"/>
</dbReference>
<dbReference type="Gene3D" id="1.10.4010.10">
    <property type="entry name" value="Type II deoxyuridine triphosphatase"/>
    <property type="match status" value="1"/>
</dbReference>
<evidence type="ECO:0000313" key="1">
    <source>
        <dbReference type="EMBL" id="MBB6135847.1"/>
    </source>
</evidence>
<evidence type="ECO:0000313" key="2">
    <source>
        <dbReference type="Proteomes" id="UP000540787"/>
    </source>
</evidence>
<protein>
    <submittedName>
        <fullName evidence="1">Dimeric dUTPase (All-alpha-NTP-PPase superfamily)</fullName>
    </submittedName>
</protein>
<name>A0A7W9X3I1_9BURK</name>
<gene>
    <name evidence="1" type="ORF">HD842_004024</name>
</gene>
<accession>A0A7W9X3I1</accession>
<dbReference type="Proteomes" id="UP000540787">
    <property type="component" value="Unassembled WGS sequence"/>
</dbReference>
<dbReference type="CDD" id="cd11527">
    <property type="entry name" value="NTP-PPase_dUTPase"/>
    <property type="match status" value="1"/>
</dbReference>
<comment type="caution">
    <text evidence="1">The sequence shown here is derived from an EMBL/GenBank/DDBJ whole genome shotgun (WGS) entry which is preliminary data.</text>
</comment>
<dbReference type="AlphaFoldDB" id="A0A7W9X3I1"/>
<dbReference type="SUPFAM" id="SSF101386">
    <property type="entry name" value="all-alpha NTP pyrophosphatases"/>
    <property type="match status" value="1"/>
</dbReference>
<dbReference type="RefSeq" id="WP_183556607.1">
    <property type="nucleotide sequence ID" value="NZ_JACHBX010000005.1"/>
</dbReference>
<proteinExistence type="predicted"/>
<sequence length="223" mass="26387">MNANLATLADSRLREMLMLQEEVNNLINSCWRRAENPWYRAIWTECAELVDHVGWKWWKQQLPNIQQIELELVDIFHFGLSDLLQNHTIETILVQFQEVYRNFASQDNLKSIDSNIALEVVENFALDIIQTKKFDFGKFCELSKYLGMSEARLYQQYVSKNVLNKFRQDHGYKSGKYVKMWHGREDNDWLADISAVITKNPAIFSQELYLRLKEIYLEVINGK</sequence>
<dbReference type="EMBL" id="JACHBX010000005">
    <property type="protein sequence ID" value="MBB6135847.1"/>
    <property type="molecule type" value="Genomic_DNA"/>
</dbReference>
<keyword evidence="2" id="KW-1185">Reference proteome</keyword>
<organism evidence="1 2">
    <name type="scientific">Massilia aurea</name>
    <dbReference type="NCBI Taxonomy" id="373040"/>
    <lineage>
        <taxon>Bacteria</taxon>
        <taxon>Pseudomonadati</taxon>
        <taxon>Pseudomonadota</taxon>
        <taxon>Betaproteobacteria</taxon>
        <taxon>Burkholderiales</taxon>
        <taxon>Oxalobacteraceae</taxon>
        <taxon>Telluria group</taxon>
        <taxon>Massilia</taxon>
    </lineage>
</organism>
<reference evidence="1 2" key="1">
    <citation type="submission" date="2020-08" db="EMBL/GenBank/DDBJ databases">
        <title>The Agave Microbiome: Exploring the role of microbial communities in plant adaptations to desert environments.</title>
        <authorList>
            <person name="Partida-Martinez L.P."/>
        </authorList>
    </citation>
    <scope>NUCLEOTIDE SEQUENCE [LARGE SCALE GENOMIC DNA]</scope>
    <source>
        <strain evidence="1 2">AT3.2</strain>
    </source>
</reference>
<dbReference type="Pfam" id="PF08761">
    <property type="entry name" value="dUTPase_2"/>
    <property type="match status" value="1"/>
</dbReference>